<organism evidence="1 2">
    <name type="scientific">Salinactinospora qingdaonensis</name>
    <dbReference type="NCBI Taxonomy" id="702744"/>
    <lineage>
        <taxon>Bacteria</taxon>
        <taxon>Bacillati</taxon>
        <taxon>Actinomycetota</taxon>
        <taxon>Actinomycetes</taxon>
        <taxon>Streptosporangiales</taxon>
        <taxon>Nocardiopsidaceae</taxon>
        <taxon>Salinactinospora</taxon>
    </lineage>
</organism>
<evidence type="ECO:0000313" key="2">
    <source>
        <dbReference type="Proteomes" id="UP001500908"/>
    </source>
</evidence>
<dbReference type="Proteomes" id="UP001500908">
    <property type="component" value="Unassembled WGS sequence"/>
</dbReference>
<sequence length="131" mass="14666">MSAKLLAAVSSYFDHGLLIIDDPRSQKTHSNWNPNVEAVHLDDDSLYIGVRQTVSGIVSISIFEGNGPSCGELLFSGVVNFPSQKMRIYDPNEKACLFIPIDFKKVKMRIYGDDFDESKEVEIFLDGHDPL</sequence>
<proteinExistence type="predicted"/>
<accession>A0ABP7FJD0</accession>
<keyword evidence="2" id="KW-1185">Reference proteome</keyword>
<comment type="caution">
    <text evidence="1">The sequence shown here is derived from an EMBL/GenBank/DDBJ whole genome shotgun (WGS) entry which is preliminary data.</text>
</comment>
<dbReference type="RefSeq" id="WP_344969177.1">
    <property type="nucleotide sequence ID" value="NZ_BAABDD010000006.1"/>
</dbReference>
<gene>
    <name evidence="1" type="ORF">GCM10022402_16560</name>
</gene>
<reference evidence="2" key="1">
    <citation type="journal article" date="2019" name="Int. J. Syst. Evol. Microbiol.">
        <title>The Global Catalogue of Microorganisms (GCM) 10K type strain sequencing project: providing services to taxonomists for standard genome sequencing and annotation.</title>
        <authorList>
            <consortium name="The Broad Institute Genomics Platform"/>
            <consortium name="The Broad Institute Genome Sequencing Center for Infectious Disease"/>
            <person name="Wu L."/>
            <person name="Ma J."/>
        </authorList>
    </citation>
    <scope>NUCLEOTIDE SEQUENCE [LARGE SCALE GENOMIC DNA]</scope>
    <source>
        <strain evidence="2">JCM 17137</strain>
    </source>
</reference>
<protein>
    <submittedName>
        <fullName evidence="1">Uncharacterized protein</fullName>
    </submittedName>
</protein>
<dbReference type="EMBL" id="BAABDD010000006">
    <property type="protein sequence ID" value="GAA3737238.1"/>
    <property type="molecule type" value="Genomic_DNA"/>
</dbReference>
<evidence type="ECO:0000313" key="1">
    <source>
        <dbReference type="EMBL" id="GAA3737238.1"/>
    </source>
</evidence>
<name>A0ABP7FJD0_9ACTN</name>